<dbReference type="EMBL" id="ML987215">
    <property type="protein sequence ID" value="KAF2240766.1"/>
    <property type="molecule type" value="Genomic_DNA"/>
</dbReference>
<dbReference type="GeneID" id="54577810"/>
<sequence length="285" mass="30376">MNTSTKCGNGKAQPLQSSTSSSAVANPTRTVFDPWNSASTGHQRAENRLLGSTSWRDSRNLKLREQYRGGLGGGGKRVADTVGAGSEECGKDGRKANGGWERGAKGLRTGRQRSLVEVWGASKVGSAKRSSQEEKEVKLEEARRPQSATDRELSTPVEKQIFEGLYFYLNGSTAPLVSDHKLKHMLASHGAGHSVALGRRTVTHVILGTVSGQGGCGGGLAASKIQKEIARSGGKGVKFVTAEWVLASIKAERRLPESRFSPLKLAPKSQNTVFSMMRSSKPSAG</sequence>
<feature type="domain" description="BRCT" evidence="2">
    <location>
        <begin position="157"/>
        <end position="262"/>
    </location>
</feature>
<dbReference type="InterPro" id="IPR001357">
    <property type="entry name" value="BRCT_dom"/>
</dbReference>
<dbReference type="InterPro" id="IPR036420">
    <property type="entry name" value="BRCT_dom_sf"/>
</dbReference>
<evidence type="ECO:0000259" key="2">
    <source>
        <dbReference type="PROSITE" id="PS50172"/>
    </source>
</evidence>
<protein>
    <recommendedName>
        <fullName evidence="2">BRCT domain-containing protein</fullName>
    </recommendedName>
</protein>
<dbReference type="GO" id="GO:0070987">
    <property type="term" value="P:error-free translesion synthesis"/>
    <property type="evidence" value="ECO:0007669"/>
    <property type="project" value="TreeGrafter"/>
</dbReference>
<dbReference type="GO" id="GO:0042276">
    <property type="term" value="P:error-prone translesion synthesis"/>
    <property type="evidence" value="ECO:0007669"/>
    <property type="project" value="TreeGrafter"/>
</dbReference>
<reference evidence="3" key="1">
    <citation type="journal article" date="2020" name="Stud. Mycol.">
        <title>101 Dothideomycetes genomes: a test case for predicting lifestyles and emergence of pathogens.</title>
        <authorList>
            <person name="Haridas S."/>
            <person name="Albert R."/>
            <person name="Binder M."/>
            <person name="Bloem J."/>
            <person name="Labutti K."/>
            <person name="Salamov A."/>
            <person name="Andreopoulos B."/>
            <person name="Baker S."/>
            <person name="Barry K."/>
            <person name="Bills G."/>
            <person name="Bluhm B."/>
            <person name="Cannon C."/>
            <person name="Castanera R."/>
            <person name="Culley D."/>
            <person name="Daum C."/>
            <person name="Ezra D."/>
            <person name="Gonzalez J."/>
            <person name="Henrissat B."/>
            <person name="Kuo A."/>
            <person name="Liang C."/>
            <person name="Lipzen A."/>
            <person name="Lutzoni F."/>
            <person name="Magnuson J."/>
            <person name="Mondo S."/>
            <person name="Nolan M."/>
            <person name="Ohm R."/>
            <person name="Pangilinan J."/>
            <person name="Park H.-J."/>
            <person name="Ramirez L."/>
            <person name="Alfaro M."/>
            <person name="Sun H."/>
            <person name="Tritt A."/>
            <person name="Yoshinaga Y."/>
            <person name="Zwiers L.-H."/>
            <person name="Turgeon B."/>
            <person name="Goodwin S."/>
            <person name="Spatafora J."/>
            <person name="Crous P."/>
            <person name="Grigoriev I."/>
        </authorList>
    </citation>
    <scope>NUCLEOTIDE SEQUENCE</scope>
    <source>
        <strain evidence="3">CBS 122368</strain>
    </source>
</reference>
<dbReference type="SMART" id="SM00292">
    <property type="entry name" value="BRCT"/>
    <property type="match status" value="1"/>
</dbReference>
<proteinExistence type="predicted"/>
<evidence type="ECO:0000313" key="4">
    <source>
        <dbReference type="Proteomes" id="UP000800094"/>
    </source>
</evidence>
<evidence type="ECO:0000313" key="3">
    <source>
        <dbReference type="EMBL" id="KAF2240766.1"/>
    </source>
</evidence>
<evidence type="ECO:0000256" key="1">
    <source>
        <dbReference type="SAM" id="MobiDB-lite"/>
    </source>
</evidence>
<dbReference type="SUPFAM" id="SSF52113">
    <property type="entry name" value="BRCT domain"/>
    <property type="match status" value="1"/>
</dbReference>
<dbReference type="PANTHER" id="PTHR45990">
    <property type="entry name" value="DNA REPAIR PROTEIN REV1"/>
    <property type="match status" value="1"/>
</dbReference>
<dbReference type="Gene3D" id="3.40.50.10190">
    <property type="entry name" value="BRCT domain"/>
    <property type="match status" value="1"/>
</dbReference>
<dbReference type="GO" id="GO:0005634">
    <property type="term" value="C:nucleus"/>
    <property type="evidence" value="ECO:0007669"/>
    <property type="project" value="TreeGrafter"/>
</dbReference>
<dbReference type="PANTHER" id="PTHR45990:SF1">
    <property type="entry name" value="DNA REPAIR PROTEIN REV1"/>
    <property type="match status" value="1"/>
</dbReference>
<feature type="compositionally biased region" description="Polar residues" evidence="1">
    <location>
        <begin position="14"/>
        <end position="29"/>
    </location>
</feature>
<dbReference type="GO" id="GO:0003887">
    <property type="term" value="F:DNA-directed DNA polymerase activity"/>
    <property type="evidence" value="ECO:0007669"/>
    <property type="project" value="TreeGrafter"/>
</dbReference>
<dbReference type="AlphaFoldDB" id="A0A6A6HRN1"/>
<accession>A0A6A6HRN1</accession>
<dbReference type="Proteomes" id="UP000800094">
    <property type="component" value="Unassembled WGS sequence"/>
</dbReference>
<keyword evidence="4" id="KW-1185">Reference proteome</keyword>
<dbReference type="OrthoDB" id="427711at2759"/>
<feature type="region of interest" description="Disordered" evidence="1">
    <location>
        <begin position="82"/>
        <end position="107"/>
    </location>
</feature>
<dbReference type="GO" id="GO:0017125">
    <property type="term" value="F:deoxycytidyl transferase activity"/>
    <property type="evidence" value="ECO:0007669"/>
    <property type="project" value="TreeGrafter"/>
</dbReference>
<feature type="compositionally biased region" description="Basic and acidic residues" evidence="1">
    <location>
        <begin position="130"/>
        <end position="153"/>
    </location>
</feature>
<dbReference type="RefSeq" id="XP_033675770.1">
    <property type="nucleotide sequence ID" value="XM_033824480.1"/>
</dbReference>
<gene>
    <name evidence="3" type="ORF">BU26DRAFT_441830</name>
</gene>
<feature type="region of interest" description="Disordered" evidence="1">
    <location>
        <begin position="1"/>
        <end position="53"/>
    </location>
</feature>
<organism evidence="3 4">
    <name type="scientific">Trematosphaeria pertusa</name>
    <dbReference type="NCBI Taxonomy" id="390896"/>
    <lineage>
        <taxon>Eukaryota</taxon>
        <taxon>Fungi</taxon>
        <taxon>Dikarya</taxon>
        <taxon>Ascomycota</taxon>
        <taxon>Pezizomycotina</taxon>
        <taxon>Dothideomycetes</taxon>
        <taxon>Pleosporomycetidae</taxon>
        <taxon>Pleosporales</taxon>
        <taxon>Massarineae</taxon>
        <taxon>Trematosphaeriaceae</taxon>
        <taxon>Trematosphaeria</taxon>
    </lineage>
</organism>
<name>A0A6A6HRN1_9PLEO</name>
<feature type="region of interest" description="Disordered" evidence="1">
    <location>
        <begin position="123"/>
        <end position="154"/>
    </location>
</feature>
<dbReference type="PROSITE" id="PS50172">
    <property type="entry name" value="BRCT"/>
    <property type="match status" value="1"/>
</dbReference>